<gene>
    <name evidence="1" type="ORF">EK21DRAFT_87443</name>
</gene>
<accession>A0A9P4HEE8</accession>
<reference evidence="1" key="1">
    <citation type="journal article" date="2020" name="Stud. Mycol.">
        <title>101 Dothideomycetes genomes: a test case for predicting lifestyles and emergence of pathogens.</title>
        <authorList>
            <person name="Haridas S."/>
            <person name="Albert R."/>
            <person name="Binder M."/>
            <person name="Bloem J."/>
            <person name="Labutti K."/>
            <person name="Salamov A."/>
            <person name="Andreopoulos B."/>
            <person name="Baker S."/>
            <person name="Barry K."/>
            <person name="Bills G."/>
            <person name="Bluhm B."/>
            <person name="Cannon C."/>
            <person name="Castanera R."/>
            <person name="Culley D."/>
            <person name="Daum C."/>
            <person name="Ezra D."/>
            <person name="Gonzalez J."/>
            <person name="Henrissat B."/>
            <person name="Kuo A."/>
            <person name="Liang C."/>
            <person name="Lipzen A."/>
            <person name="Lutzoni F."/>
            <person name="Magnuson J."/>
            <person name="Mondo S."/>
            <person name="Nolan M."/>
            <person name="Ohm R."/>
            <person name="Pangilinan J."/>
            <person name="Park H.-J."/>
            <person name="Ramirez L."/>
            <person name="Alfaro M."/>
            <person name="Sun H."/>
            <person name="Tritt A."/>
            <person name="Yoshinaga Y."/>
            <person name="Zwiers L.-H."/>
            <person name="Turgeon B."/>
            <person name="Goodwin S."/>
            <person name="Spatafora J."/>
            <person name="Crous P."/>
            <person name="Grigoriev I."/>
        </authorList>
    </citation>
    <scope>NUCLEOTIDE SEQUENCE</scope>
    <source>
        <strain evidence="1">CBS 110217</strain>
    </source>
</reference>
<comment type="caution">
    <text evidence="1">The sequence shown here is derived from an EMBL/GenBank/DDBJ whole genome shotgun (WGS) entry which is preliminary data.</text>
</comment>
<dbReference type="Proteomes" id="UP000799777">
    <property type="component" value="Unassembled WGS sequence"/>
</dbReference>
<keyword evidence="2" id="KW-1185">Reference proteome</keyword>
<evidence type="ECO:0008006" key="3">
    <source>
        <dbReference type="Google" id="ProtNLM"/>
    </source>
</evidence>
<evidence type="ECO:0000313" key="1">
    <source>
        <dbReference type="EMBL" id="KAF2032060.1"/>
    </source>
</evidence>
<dbReference type="AlphaFoldDB" id="A0A9P4HEE8"/>
<organism evidence="1 2">
    <name type="scientific">Setomelanomma holmii</name>
    <dbReference type="NCBI Taxonomy" id="210430"/>
    <lineage>
        <taxon>Eukaryota</taxon>
        <taxon>Fungi</taxon>
        <taxon>Dikarya</taxon>
        <taxon>Ascomycota</taxon>
        <taxon>Pezizomycotina</taxon>
        <taxon>Dothideomycetes</taxon>
        <taxon>Pleosporomycetidae</taxon>
        <taxon>Pleosporales</taxon>
        <taxon>Pleosporineae</taxon>
        <taxon>Phaeosphaeriaceae</taxon>
        <taxon>Setomelanomma</taxon>
    </lineage>
</organism>
<dbReference type="OrthoDB" id="3719074at2759"/>
<protein>
    <recommendedName>
        <fullName evidence="3">F-box domain-containing protein</fullName>
    </recommendedName>
</protein>
<proteinExistence type="predicted"/>
<evidence type="ECO:0000313" key="2">
    <source>
        <dbReference type="Proteomes" id="UP000799777"/>
    </source>
</evidence>
<dbReference type="EMBL" id="ML978175">
    <property type="protein sequence ID" value="KAF2032060.1"/>
    <property type="molecule type" value="Genomic_DNA"/>
</dbReference>
<sequence>MATSSLRFDTKVHAAQSLNDLPNELILNVLSRIDPHASERILGHIPDDPPRGLLDPYLIRDFLECNQSLYSIALTSRRFRDVAQEQLLYAPVIGGYAFRKPGGSTGPSRSRVLYLLRTLFVRPDLRRHVRRLRLCFPPLDSTSFLATSQYELSEFNMSAEPVEFSDIVCQGRGMISSLDLPNDLKLVMSMQLSLDTRHALTGMFMILLPQLGVLSFSDDAAEVSQPWELDDRHLHPNLGGILMHRLMQADELSLPYLAAAATLTRIKVSSAQLIRLDGVNRCPQVDTLDISMKLAGLNHNQVRELLRLFCEPYAITDFQRIRHLRIDCQVKSVGVWDLAARSCLSHLLLPFKDLKSLDYYAEPASEKNPFRSVRAFPQYQANIQAYPDEGAHVAEGTYWDERIYNARTQFTDYQYLVDSLVHVREGLESLRLPGGFWTLPGAMRKPLPRFELFPSLHTLGLPQAAILSLKLDNMRFPEIVKGDFELLPTQVLPPKLRNLKIFDADAWIMLSPWLEELFTRQAECNQWPNLTKLELLVGPLIDDFDLGRWIRREYPSLNHFWKLVDKASFRVVVSRDNEVPAVHGIH</sequence>
<name>A0A9P4HEE8_9PLEO</name>